<dbReference type="AlphaFoldDB" id="L9ZWW3"/>
<organism evidence="2 3">
    <name type="scientific">Natrinema altunense (strain JCM 12890 / CGMCC 1.3731 / AJ2)</name>
    <dbReference type="NCBI Taxonomy" id="1227494"/>
    <lineage>
        <taxon>Archaea</taxon>
        <taxon>Methanobacteriati</taxon>
        <taxon>Methanobacteriota</taxon>
        <taxon>Stenosarchaea group</taxon>
        <taxon>Halobacteria</taxon>
        <taxon>Halobacteriales</taxon>
        <taxon>Natrialbaceae</taxon>
        <taxon>Natrinema</taxon>
    </lineage>
</organism>
<dbReference type="Proteomes" id="UP000011511">
    <property type="component" value="Unassembled WGS sequence"/>
</dbReference>
<evidence type="ECO:0000313" key="3">
    <source>
        <dbReference type="Proteomes" id="UP000011511"/>
    </source>
</evidence>
<keyword evidence="3" id="KW-1185">Reference proteome</keyword>
<proteinExistence type="predicted"/>
<reference evidence="2 3" key="1">
    <citation type="journal article" date="2014" name="PLoS Genet.">
        <title>Phylogenetically driven sequencing of extremely halophilic archaea reveals strategies for static and dynamic osmo-response.</title>
        <authorList>
            <person name="Becker E.A."/>
            <person name="Seitzer P.M."/>
            <person name="Tritt A."/>
            <person name="Larsen D."/>
            <person name="Krusor M."/>
            <person name="Yao A.I."/>
            <person name="Wu D."/>
            <person name="Madern D."/>
            <person name="Eisen J.A."/>
            <person name="Darling A.E."/>
            <person name="Facciotti M.T."/>
        </authorList>
    </citation>
    <scope>NUCLEOTIDE SEQUENCE [LARGE SCALE GENOMIC DNA]</scope>
    <source>
        <strain evidence="2 3">JCM 12890</strain>
    </source>
</reference>
<comment type="caution">
    <text evidence="2">The sequence shown here is derived from an EMBL/GenBank/DDBJ whole genome shotgun (WGS) entry which is preliminary data.</text>
</comment>
<evidence type="ECO:0000313" key="2">
    <source>
        <dbReference type="EMBL" id="ELY89653.1"/>
    </source>
</evidence>
<evidence type="ECO:0000256" key="1">
    <source>
        <dbReference type="SAM" id="MobiDB-lite"/>
    </source>
</evidence>
<feature type="region of interest" description="Disordered" evidence="1">
    <location>
        <begin position="1"/>
        <end position="22"/>
    </location>
</feature>
<feature type="compositionally biased region" description="Basic and acidic residues" evidence="1">
    <location>
        <begin position="10"/>
        <end position="19"/>
    </location>
</feature>
<name>L9ZWW3_NATA2</name>
<dbReference type="EMBL" id="AOIK01000013">
    <property type="protein sequence ID" value="ELY89653.1"/>
    <property type="molecule type" value="Genomic_DNA"/>
</dbReference>
<gene>
    <name evidence="2" type="ORF">C485_04125</name>
</gene>
<protein>
    <submittedName>
        <fullName evidence="2">Uncharacterized protein</fullName>
    </submittedName>
</protein>
<sequence length="60" mass="6390">MGVDVALEPSTRERSDANRSGRVRPFAFAGDRVLADGADASRAGTGLADRVRWDGDVETL</sequence>
<accession>L9ZWW3</accession>